<evidence type="ECO:0000313" key="3">
    <source>
        <dbReference type="EMBL" id="KND00939.1"/>
    </source>
</evidence>
<evidence type="ECO:0000313" key="4">
    <source>
        <dbReference type="Proteomes" id="UP000053201"/>
    </source>
</evidence>
<evidence type="ECO:0000256" key="2">
    <source>
        <dbReference type="SAM" id="MobiDB-lite"/>
    </source>
</evidence>
<dbReference type="OrthoDB" id="2161144at2759"/>
<feature type="compositionally biased region" description="Low complexity" evidence="2">
    <location>
        <begin position="585"/>
        <end position="597"/>
    </location>
</feature>
<dbReference type="RefSeq" id="XP_016608978.1">
    <property type="nucleotide sequence ID" value="XM_016752285.1"/>
</dbReference>
<feature type="region of interest" description="Disordered" evidence="2">
    <location>
        <begin position="70"/>
        <end position="93"/>
    </location>
</feature>
<name>A0A0L0HJC5_SPIPD</name>
<dbReference type="InParanoid" id="A0A0L0HJC5"/>
<accession>A0A0L0HJC5</accession>
<protein>
    <submittedName>
        <fullName evidence="3">Uncharacterized protein</fullName>
    </submittedName>
</protein>
<evidence type="ECO:0000256" key="1">
    <source>
        <dbReference type="SAM" id="Coils"/>
    </source>
</evidence>
<dbReference type="Proteomes" id="UP000053201">
    <property type="component" value="Unassembled WGS sequence"/>
</dbReference>
<feature type="region of interest" description="Disordered" evidence="2">
    <location>
        <begin position="643"/>
        <end position="662"/>
    </location>
</feature>
<feature type="region of interest" description="Disordered" evidence="2">
    <location>
        <begin position="1"/>
        <end position="55"/>
    </location>
</feature>
<organism evidence="3 4">
    <name type="scientific">Spizellomyces punctatus (strain DAOM BR117)</name>
    <dbReference type="NCBI Taxonomy" id="645134"/>
    <lineage>
        <taxon>Eukaryota</taxon>
        <taxon>Fungi</taxon>
        <taxon>Fungi incertae sedis</taxon>
        <taxon>Chytridiomycota</taxon>
        <taxon>Chytridiomycota incertae sedis</taxon>
        <taxon>Chytridiomycetes</taxon>
        <taxon>Spizellomycetales</taxon>
        <taxon>Spizellomycetaceae</taxon>
        <taxon>Spizellomyces</taxon>
    </lineage>
</organism>
<feature type="region of interest" description="Disordered" evidence="2">
    <location>
        <begin position="578"/>
        <end position="597"/>
    </location>
</feature>
<proteinExistence type="predicted"/>
<keyword evidence="4" id="KW-1185">Reference proteome</keyword>
<dbReference type="GeneID" id="27687514"/>
<feature type="compositionally biased region" description="Basic and acidic residues" evidence="2">
    <location>
        <begin position="81"/>
        <end position="93"/>
    </location>
</feature>
<feature type="coiled-coil region" evidence="1">
    <location>
        <begin position="182"/>
        <end position="230"/>
    </location>
</feature>
<reference evidence="3 4" key="1">
    <citation type="submission" date="2009-08" db="EMBL/GenBank/DDBJ databases">
        <title>The Genome Sequence of Spizellomyces punctatus strain DAOM BR117.</title>
        <authorList>
            <consortium name="The Broad Institute Genome Sequencing Platform"/>
            <person name="Russ C."/>
            <person name="Cuomo C."/>
            <person name="Shea T."/>
            <person name="Young S.K."/>
            <person name="Zeng Q."/>
            <person name="Koehrsen M."/>
            <person name="Haas B."/>
            <person name="Borodovsky M."/>
            <person name="Guigo R."/>
            <person name="Alvarado L."/>
            <person name="Berlin A."/>
            <person name="Bochicchio J."/>
            <person name="Borenstein D."/>
            <person name="Chapman S."/>
            <person name="Chen Z."/>
            <person name="Engels R."/>
            <person name="Freedman E."/>
            <person name="Gellesch M."/>
            <person name="Goldberg J."/>
            <person name="Griggs A."/>
            <person name="Gujja S."/>
            <person name="Heiman D."/>
            <person name="Hepburn T."/>
            <person name="Howarth C."/>
            <person name="Jen D."/>
            <person name="Larson L."/>
            <person name="Lewis B."/>
            <person name="Mehta T."/>
            <person name="Park D."/>
            <person name="Pearson M."/>
            <person name="Roberts A."/>
            <person name="Saif S."/>
            <person name="Shenoy N."/>
            <person name="Sisk P."/>
            <person name="Stolte C."/>
            <person name="Sykes S."/>
            <person name="Thomson T."/>
            <person name="Walk T."/>
            <person name="White J."/>
            <person name="Yandava C."/>
            <person name="Burger G."/>
            <person name="Gray M.W."/>
            <person name="Holland P.W.H."/>
            <person name="King N."/>
            <person name="Lang F.B.F."/>
            <person name="Roger A.J."/>
            <person name="Ruiz-Trillo I."/>
            <person name="Lander E."/>
            <person name="Nusbaum C."/>
        </authorList>
    </citation>
    <scope>NUCLEOTIDE SEQUENCE [LARGE SCALE GENOMIC DNA]</scope>
    <source>
        <strain evidence="3 4">DAOM BR117</strain>
    </source>
</reference>
<dbReference type="VEuPathDB" id="FungiDB:SPPG_04040"/>
<dbReference type="EMBL" id="KQ257455">
    <property type="protein sequence ID" value="KND00939.1"/>
    <property type="molecule type" value="Genomic_DNA"/>
</dbReference>
<dbReference type="AlphaFoldDB" id="A0A0L0HJC5"/>
<keyword evidence="1" id="KW-0175">Coiled coil</keyword>
<gene>
    <name evidence="3" type="ORF">SPPG_04040</name>
</gene>
<sequence>MGTKEDGPGEETTTNRPDEDSAERPALSAKSRKPRQVPVTLSTPDDGGGFFFGQGGEEVTESASAKITRRLAAQRRVPSAKMDRSPSNEGKVEVKSNTIVAVHEALTEALPDMPAQAPEMGGAESTPPSIFSFGELDLAEVIDRILSKLEAEKSHLIGTPSTTEDIRFRTQSHIITELGRRIDRSQRYSQDLQDQISNLQKEKAEILEQCERLKERIREVEEAAEEVARNVTWSRVQSARQSRVQETRQSSAGRPSTVEIQFPPIVVQREDLEREANLIRKLGADEREHSEEVVENDFYDPFEDGELAQRPVASRITKDMLLDAAAMLAGKKPFDPPTTLSVGLKSVKTDERSISPNPYRRLLKSPNQLTATSYFPRNLTRLAHSAADHTHHISQVLFQQTKQLLSVTTPDEFIAVLQSQLNEMTSAMHLCLNVLAEEHRACEKWKARCVRLVGRTGENGTGGRGGGADGTGLKGLRKKQYLVNALMPMVKPRKKMRKFVVPRRGDKHAAVGTTPMPAQRLRKPVGSSRPRYIEEFEEREAREFAASTRAKTAPVMRRSSTDAAPIVVPTGTIPSTASPALIPQATSTPTTAAYPTPPRTAYKTHVKKNHNHPALHGEFHHTHRERPNPPSSGRHAQVVVPPISTPAPFPVSEKKRQDGQSGLDMCMVRKSGRDDDQQMLDNSLRDATKHLRRLKVV</sequence>
<feature type="compositionally biased region" description="Gly residues" evidence="2">
    <location>
        <begin position="46"/>
        <end position="55"/>
    </location>
</feature>